<name>A0A1G9JQT2_9ACTN</name>
<proteinExistence type="predicted"/>
<accession>A0A1G9JQT2</accession>
<dbReference type="EMBL" id="FNGP01000002">
    <property type="protein sequence ID" value="SDL39897.1"/>
    <property type="molecule type" value="Genomic_DNA"/>
</dbReference>
<dbReference type="AlphaFoldDB" id="A0A1G9JQT2"/>
<organism evidence="1 2">
    <name type="scientific">Tessaracoccus oleiagri</name>
    <dbReference type="NCBI Taxonomy" id="686624"/>
    <lineage>
        <taxon>Bacteria</taxon>
        <taxon>Bacillati</taxon>
        <taxon>Actinomycetota</taxon>
        <taxon>Actinomycetes</taxon>
        <taxon>Propionibacteriales</taxon>
        <taxon>Propionibacteriaceae</taxon>
        <taxon>Tessaracoccus</taxon>
    </lineage>
</organism>
<reference evidence="1 2" key="1">
    <citation type="submission" date="2016-10" db="EMBL/GenBank/DDBJ databases">
        <authorList>
            <person name="de Groot N.N."/>
        </authorList>
    </citation>
    <scope>NUCLEOTIDE SEQUENCE [LARGE SCALE GENOMIC DNA]</scope>
    <source>
        <strain evidence="1 2">CGMCC 1.9159</strain>
    </source>
</reference>
<dbReference type="Proteomes" id="UP000199475">
    <property type="component" value="Unassembled WGS sequence"/>
</dbReference>
<protein>
    <submittedName>
        <fullName evidence="1">Uncharacterized protein</fullName>
    </submittedName>
</protein>
<sequence>MDLQDGVRTNDFQRLPKELAGLNRVRAETDPGTHWAELEFMAPDQSAKMLLRIFLVRTPDGTYLPVTSQDDEYAEASYDSAVDNLAQRSDELLERGVSTPDRSWRCVEALQVQSGVDQQICHGQAFGRVVEMQRLSAHEPDVQARNAAVDDVLTDLSAGLDALA</sequence>
<keyword evidence="2" id="KW-1185">Reference proteome</keyword>
<evidence type="ECO:0000313" key="2">
    <source>
        <dbReference type="Proteomes" id="UP000199475"/>
    </source>
</evidence>
<gene>
    <name evidence="1" type="ORF">SAMN04488242_1415</name>
</gene>
<evidence type="ECO:0000313" key="1">
    <source>
        <dbReference type="EMBL" id="SDL39897.1"/>
    </source>
</evidence>